<feature type="region of interest" description="Disordered" evidence="1">
    <location>
        <begin position="37"/>
        <end position="87"/>
    </location>
</feature>
<keyword evidence="3" id="KW-1185">Reference proteome</keyword>
<proteinExistence type="predicted"/>
<accession>A0ABT3JXC2</accession>
<organism evidence="2 3">
    <name type="scientific">Xanthomonas chitinilytica</name>
    <dbReference type="NCBI Taxonomy" id="2989819"/>
    <lineage>
        <taxon>Bacteria</taxon>
        <taxon>Pseudomonadati</taxon>
        <taxon>Pseudomonadota</taxon>
        <taxon>Gammaproteobacteria</taxon>
        <taxon>Lysobacterales</taxon>
        <taxon>Lysobacteraceae</taxon>
        <taxon>Xanthomonas</taxon>
    </lineage>
</organism>
<dbReference type="RefSeq" id="WP_265128110.1">
    <property type="nucleotide sequence ID" value="NZ_JAPCHY010000009.1"/>
</dbReference>
<reference evidence="2 3" key="1">
    <citation type="submission" date="2022-10" db="EMBL/GenBank/DDBJ databases">
        <title>Xanthomonas sp. H13-6.</title>
        <authorList>
            <person name="Liu X."/>
            <person name="Deng Z."/>
            <person name="Jiang Y."/>
            <person name="Yu T."/>
            <person name="Ai J."/>
        </authorList>
    </citation>
    <scope>NUCLEOTIDE SEQUENCE [LARGE SCALE GENOMIC DNA]</scope>
    <source>
        <strain evidence="2 3">H13-6</strain>
    </source>
</reference>
<dbReference type="Proteomes" id="UP001209922">
    <property type="component" value="Unassembled WGS sequence"/>
</dbReference>
<protein>
    <submittedName>
        <fullName evidence="2">Uncharacterized protein</fullName>
    </submittedName>
</protein>
<evidence type="ECO:0000256" key="1">
    <source>
        <dbReference type="SAM" id="MobiDB-lite"/>
    </source>
</evidence>
<dbReference type="EMBL" id="JAPCHY010000009">
    <property type="protein sequence ID" value="MCW4473124.1"/>
    <property type="molecule type" value="Genomic_DNA"/>
</dbReference>
<sequence length="187" mass="20994">MPVYDMEGHGRYVPEGARDAIYKTLPASLDTITVRELGPLPPEGFPVQGKRKPDLPRPAPPSPQEVAMTPDDYSRSDMRKTTPPVPEGLCEMLKDYPGHIERLQEALVTVMAKPSNTPPLERAVWALEGRLETFMFEARDELKLAEASGDAERIARAKEKENLMLHGRMAGTIWGMRNFDDYFDGIK</sequence>
<evidence type="ECO:0000313" key="2">
    <source>
        <dbReference type="EMBL" id="MCW4473124.1"/>
    </source>
</evidence>
<name>A0ABT3JXC2_9XANT</name>
<evidence type="ECO:0000313" key="3">
    <source>
        <dbReference type="Proteomes" id="UP001209922"/>
    </source>
</evidence>
<gene>
    <name evidence="2" type="ORF">OK345_11470</name>
</gene>
<comment type="caution">
    <text evidence="2">The sequence shown here is derived from an EMBL/GenBank/DDBJ whole genome shotgun (WGS) entry which is preliminary data.</text>
</comment>